<keyword evidence="3" id="KW-1133">Transmembrane helix</keyword>
<evidence type="ECO:0000256" key="2">
    <source>
        <dbReference type="SAM" id="MobiDB-lite"/>
    </source>
</evidence>
<keyword evidence="5" id="KW-1185">Reference proteome</keyword>
<feature type="compositionally biased region" description="Low complexity" evidence="2">
    <location>
        <begin position="223"/>
        <end position="236"/>
    </location>
</feature>
<keyword evidence="3" id="KW-0472">Membrane</keyword>
<reference evidence="5" key="1">
    <citation type="journal article" date="2019" name="Int. J. Syst. Evol. Microbiol.">
        <title>The Global Catalogue of Microorganisms (GCM) 10K type strain sequencing project: providing services to taxonomists for standard genome sequencing and annotation.</title>
        <authorList>
            <consortium name="The Broad Institute Genomics Platform"/>
            <consortium name="The Broad Institute Genome Sequencing Center for Infectious Disease"/>
            <person name="Wu L."/>
            <person name="Ma J."/>
        </authorList>
    </citation>
    <scope>NUCLEOTIDE SEQUENCE [LARGE SCALE GENOMIC DNA]</scope>
    <source>
        <strain evidence="5">CGMCC 4.7330</strain>
    </source>
</reference>
<feature type="coiled-coil region" evidence="1">
    <location>
        <begin position="92"/>
        <end position="119"/>
    </location>
</feature>
<evidence type="ECO:0000256" key="1">
    <source>
        <dbReference type="SAM" id="Coils"/>
    </source>
</evidence>
<evidence type="ECO:0000313" key="4">
    <source>
        <dbReference type="EMBL" id="MFC3965990.1"/>
    </source>
</evidence>
<sequence>MSVRARAAEAPGRLARRVQAAERVKSGAAQRAYTRRRLRAEQLGLLPAASAVRTAAATGRIPFVIVILVLLGCGLACTLLLTTRAAEDSYQLSDLRAANQKLLDERAALQREVEAADSAPELANRARELGMIPAIDPARLVLAPDGTVTVVGEPTPAQGAPVPPLNNNRGERVVPVTALPLPGSAPAPAPAPTAAQPGAVPGAGVGTLGVPIDPVTGGPIPEGANGTGATAPGASTPVPPGTVPDPANPPLPGAGGAAAPGPGTPAPGDATAPGLGTPAAPGGAAAPGPSDPAAPGPSDPAGDPAAPGDIAAPGTVVPAPGATGLTRPEAAER</sequence>
<feature type="compositionally biased region" description="Pro residues" evidence="2">
    <location>
        <begin position="289"/>
        <end position="298"/>
    </location>
</feature>
<dbReference type="RefSeq" id="WP_378616342.1">
    <property type="nucleotide sequence ID" value="NZ_JBHSAX010000033.1"/>
</dbReference>
<accession>A0ABV8E1G0</accession>
<gene>
    <name evidence="4" type="ORF">ACFO0B_28710</name>
</gene>
<dbReference type="EMBL" id="JBHSAX010000033">
    <property type="protein sequence ID" value="MFC3965990.1"/>
    <property type="molecule type" value="Genomic_DNA"/>
</dbReference>
<feature type="region of interest" description="Disordered" evidence="2">
    <location>
        <begin position="178"/>
        <end position="333"/>
    </location>
</feature>
<keyword evidence="3" id="KW-0812">Transmembrane</keyword>
<organism evidence="4 5">
    <name type="scientific">Nocardia jiangsuensis</name>
    <dbReference type="NCBI Taxonomy" id="1691563"/>
    <lineage>
        <taxon>Bacteria</taxon>
        <taxon>Bacillati</taxon>
        <taxon>Actinomycetota</taxon>
        <taxon>Actinomycetes</taxon>
        <taxon>Mycobacteriales</taxon>
        <taxon>Nocardiaceae</taxon>
        <taxon>Nocardia</taxon>
    </lineage>
</organism>
<feature type="compositionally biased region" description="Low complexity" evidence="2">
    <location>
        <begin position="259"/>
        <end position="288"/>
    </location>
</feature>
<name>A0ABV8E1G0_9NOCA</name>
<evidence type="ECO:0000313" key="5">
    <source>
        <dbReference type="Proteomes" id="UP001595696"/>
    </source>
</evidence>
<evidence type="ECO:0008006" key="6">
    <source>
        <dbReference type="Google" id="ProtNLM"/>
    </source>
</evidence>
<feature type="compositionally biased region" description="Pro residues" evidence="2">
    <location>
        <begin position="237"/>
        <end position="252"/>
    </location>
</feature>
<protein>
    <recommendedName>
        <fullName evidence="6">Cell division protein FtsL</fullName>
    </recommendedName>
</protein>
<feature type="compositionally biased region" description="Low complexity" evidence="2">
    <location>
        <begin position="299"/>
        <end position="324"/>
    </location>
</feature>
<proteinExistence type="predicted"/>
<dbReference type="Proteomes" id="UP001595696">
    <property type="component" value="Unassembled WGS sequence"/>
</dbReference>
<keyword evidence="1" id="KW-0175">Coiled coil</keyword>
<feature type="transmembrane region" description="Helical" evidence="3">
    <location>
        <begin position="61"/>
        <end position="81"/>
    </location>
</feature>
<evidence type="ECO:0000256" key="3">
    <source>
        <dbReference type="SAM" id="Phobius"/>
    </source>
</evidence>
<comment type="caution">
    <text evidence="4">The sequence shown here is derived from an EMBL/GenBank/DDBJ whole genome shotgun (WGS) entry which is preliminary data.</text>
</comment>